<dbReference type="InterPro" id="IPR029069">
    <property type="entry name" value="HotDog_dom_sf"/>
</dbReference>
<name>A0A2S3UMN6_9HYPH</name>
<dbReference type="Gene3D" id="3.10.129.10">
    <property type="entry name" value="Hotdog Thioesterase"/>
    <property type="match status" value="1"/>
</dbReference>
<sequence length="152" mass="17200">MTSTGHPPASRPEPLEREDFTDFLTIPTRWMDVGIYGHVNNVQYFSYFDTAVNRWYVENGILEPANSQQIFLVVETGCHYFSELTFPDDISAGLKIEKIGSSSVIFRIGLFSGKSSITAAHGRFAHVHVDRISRRPVPISERKRAILSRLTL</sequence>
<proteinExistence type="inferred from homology"/>
<dbReference type="SUPFAM" id="SSF54637">
    <property type="entry name" value="Thioesterase/thiol ester dehydrase-isomerase"/>
    <property type="match status" value="1"/>
</dbReference>
<dbReference type="InterPro" id="IPR050563">
    <property type="entry name" value="4-hydroxybenzoyl-CoA_TE"/>
</dbReference>
<comment type="caution">
    <text evidence="3">The sequence shown here is derived from an EMBL/GenBank/DDBJ whole genome shotgun (WGS) entry which is preliminary data.</text>
</comment>
<dbReference type="Proteomes" id="UP000236959">
    <property type="component" value="Unassembled WGS sequence"/>
</dbReference>
<accession>A0A2S3UMN6</accession>
<keyword evidence="2 3" id="KW-0378">Hydrolase</keyword>
<dbReference type="AlphaFoldDB" id="A0A2S3UMN6"/>
<evidence type="ECO:0000313" key="3">
    <source>
        <dbReference type="EMBL" id="POF28988.1"/>
    </source>
</evidence>
<dbReference type="EMBL" id="PPCN01000011">
    <property type="protein sequence ID" value="POF28988.1"/>
    <property type="molecule type" value="Genomic_DNA"/>
</dbReference>
<keyword evidence="4" id="KW-1185">Reference proteome</keyword>
<comment type="similarity">
    <text evidence="1">Belongs to the 4-hydroxybenzoyl-CoA thioesterase family.</text>
</comment>
<dbReference type="Pfam" id="PF13279">
    <property type="entry name" value="4HBT_2"/>
    <property type="match status" value="1"/>
</dbReference>
<dbReference type="GO" id="GO:0047617">
    <property type="term" value="F:fatty acyl-CoA hydrolase activity"/>
    <property type="evidence" value="ECO:0007669"/>
    <property type="project" value="TreeGrafter"/>
</dbReference>
<evidence type="ECO:0000256" key="1">
    <source>
        <dbReference type="ARBA" id="ARBA00005953"/>
    </source>
</evidence>
<dbReference type="PANTHER" id="PTHR31793">
    <property type="entry name" value="4-HYDROXYBENZOYL-COA THIOESTERASE FAMILY MEMBER"/>
    <property type="match status" value="1"/>
</dbReference>
<gene>
    <name evidence="3" type="ORF">CLV41_111240</name>
</gene>
<reference evidence="3 4" key="1">
    <citation type="submission" date="2018-01" db="EMBL/GenBank/DDBJ databases">
        <title>Genomic Encyclopedia of Archaeal and Bacterial Type Strains, Phase II (KMG-II): from individual species to whole genera.</title>
        <authorList>
            <person name="Goeker M."/>
        </authorList>
    </citation>
    <scope>NUCLEOTIDE SEQUENCE [LARGE SCALE GENOMIC DNA]</scope>
    <source>
        <strain evidence="3 4">DSM 17023</strain>
    </source>
</reference>
<protein>
    <submittedName>
        <fullName evidence="3">Acyl-CoA thioester hydrolase</fullName>
    </submittedName>
</protein>
<evidence type="ECO:0000313" key="4">
    <source>
        <dbReference type="Proteomes" id="UP000236959"/>
    </source>
</evidence>
<organism evidence="3 4">
    <name type="scientific">Roseibium marinum</name>
    <dbReference type="NCBI Taxonomy" id="281252"/>
    <lineage>
        <taxon>Bacteria</taxon>
        <taxon>Pseudomonadati</taxon>
        <taxon>Pseudomonadota</taxon>
        <taxon>Alphaproteobacteria</taxon>
        <taxon>Hyphomicrobiales</taxon>
        <taxon>Stappiaceae</taxon>
        <taxon>Roseibium</taxon>
    </lineage>
</organism>
<dbReference type="PANTHER" id="PTHR31793:SF27">
    <property type="entry name" value="NOVEL THIOESTERASE SUPERFAMILY DOMAIN AND SAPOSIN A-TYPE DOMAIN CONTAINING PROTEIN (0610012H03RIK)"/>
    <property type="match status" value="1"/>
</dbReference>
<dbReference type="CDD" id="cd00586">
    <property type="entry name" value="4HBT"/>
    <property type="match status" value="1"/>
</dbReference>
<evidence type="ECO:0000256" key="2">
    <source>
        <dbReference type="ARBA" id="ARBA00022801"/>
    </source>
</evidence>
<dbReference type="RefSeq" id="WP_208987663.1">
    <property type="nucleotide sequence ID" value="NZ_PPCN01000011.1"/>
</dbReference>